<dbReference type="Pfam" id="PF05201">
    <property type="entry name" value="GlutR_N"/>
    <property type="match status" value="1"/>
</dbReference>
<proteinExistence type="inferred from homology"/>
<comment type="similarity">
    <text evidence="2 8 9">Belongs to the glutamyl-tRNA reductase family.</text>
</comment>
<dbReference type="SUPFAM" id="SSF69742">
    <property type="entry name" value="Glutamyl tRNA-reductase catalytic, N-terminal domain"/>
    <property type="match status" value="1"/>
</dbReference>
<evidence type="ECO:0000256" key="2">
    <source>
        <dbReference type="ARBA" id="ARBA00005916"/>
    </source>
</evidence>
<evidence type="ECO:0000313" key="13">
    <source>
        <dbReference type="EMBL" id="TDE95845.1"/>
    </source>
</evidence>
<dbReference type="SUPFAM" id="SSF51735">
    <property type="entry name" value="NAD(P)-binding Rossmann-fold domains"/>
    <property type="match status" value="1"/>
</dbReference>
<feature type="binding site" evidence="8">
    <location>
        <begin position="189"/>
        <end position="194"/>
    </location>
    <ligand>
        <name>NADP(+)</name>
        <dbReference type="ChEBI" id="CHEBI:58349"/>
    </ligand>
</feature>
<evidence type="ECO:0000256" key="6">
    <source>
        <dbReference type="ARBA" id="ARBA00023244"/>
    </source>
</evidence>
<evidence type="ECO:0000313" key="14">
    <source>
        <dbReference type="Proteomes" id="UP000504882"/>
    </source>
</evidence>
<evidence type="ECO:0000256" key="7">
    <source>
        <dbReference type="ARBA" id="ARBA00047464"/>
    </source>
</evidence>
<feature type="domain" description="Quinate/shikimate 5-dehydrogenase/glutamyl-tRNA reductase" evidence="11">
    <location>
        <begin position="172"/>
        <end position="297"/>
    </location>
</feature>
<dbReference type="InterPro" id="IPR015896">
    <property type="entry name" value="4pyrrol_synth_GluRdtase_dimer"/>
</dbReference>
<feature type="binding site" evidence="8">
    <location>
        <position position="109"/>
    </location>
    <ligand>
        <name>substrate</name>
    </ligand>
</feature>
<comment type="subunit">
    <text evidence="8">Homodimer.</text>
</comment>
<dbReference type="EC" id="1.2.1.70" evidence="3 8"/>
<evidence type="ECO:0000259" key="12">
    <source>
        <dbReference type="Pfam" id="PF05201"/>
    </source>
</evidence>
<comment type="pathway">
    <text evidence="1 8 9">Porphyrin-containing compound metabolism; protoporphyrin-IX biosynthesis; 5-aminolevulinate from L-glutamyl-tRNA(Glu): step 1/2.</text>
</comment>
<keyword evidence="4 8" id="KW-0521">NADP</keyword>
<dbReference type="SUPFAM" id="SSF69075">
    <property type="entry name" value="Glutamyl tRNA-reductase dimerization domain"/>
    <property type="match status" value="1"/>
</dbReference>
<evidence type="ECO:0000256" key="5">
    <source>
        <dbReference type="ARBA" id="ARBA00023002"/>
    </source>
</evidence>
<evidence type="ECO:0000256" key="3">
    <source>
        <dbReference type="ARBA" id="ARBA00012970"/>
    </source>
</evidence>
<feature type="site" description="Important for activity" evidence="8">
    <location>
        <position position="99"/>
    </location>
</feature>
<dbReference type="InterPro" id="IPR036343">
    <property type="entry name" value="GluRdtase_N_sf"/>
</dbReference>
<dbReference type="InterPro" id="IPR036291">
    <property type="entry name" value="NAD(P)-bd_dom_sf"/>
</dbReference>
<feature type="binding site" evidence="8">
    <location>
        <position position="120"/>
    </location>
    <ligand>
        <name>substrate</name>
    </ligand>
</feature>
<dbReference type="NCBIfam" id="NF000750">
    <property type="entry name" value="PRK00045.3-4"/>
    <property type="match status" value="1"/>
</dbReference>
<dbReference type="InterPro" id="IPR036453">
    <property type="entry name" value="GluRdtase_dimer_dom_sf"/>
</dbReference>
<protein>
    <recommendedName>
        <fullName evidence="3 8">Glutamyl-tRNA reductase</fullName>
        <shortName evidence="8">GluTR</shortName>
        <ecNumber evidence="3 8">1.2.1.70</ecNumber>
    </recommendedName>
</protein>
<comment type="domain">
    <text evidence="8">Possesses an unusual extended V-shaped dimeric structure with each monomer consisting of three distinct domains arranged along a curved 'spinal' alpha-helix. The N-terminal catalytic domain specifically recognizes the glutamate moiety of the substrate. The second domain is the NADPH-binding domain, and the third C-terminal domain is responsible for dimerization.</text>
</comment>
<dbReference type="Proteomes" id="UP000504882">
    <property type="component" value="Unassembled WGS sequence"/>
</dbReference>
<evidence type="ECO:0000259" key="10">
    <source>
        <dbReference type="Pfam" id="PF00745"/>
    </source>
</evidence>
<dbReference type="InterPro" id="IPR006151">
    <property type="entry name" value="Shikm_DH/Glu-tRNA_Rdtase"/>
</dbReference>
<keyword evidence="5 8" id="KW-0560">Oxidoreductase</keyword>
<dbReference type="GO" id="GO:0008883">
    <property type="term" value="F:glutamyl-tRNA reductase activity"/>
    <property type="evidence" value="ECO:0007669"/>
    <property type="project" value="UniProtKB-EC"/>
</dbReference>
<dbReference type="InterPro" id="IPR018214">
    <property type="entry name" value="GluRdtase_CS"/>
</dbReference>
<comment type="miscellaneous">
    <text evidence="8">During catalysis, the active site Cys acts as a nucleophile attacking the alpha-carbonyl group of tRNA-bound glutamate with the formation of a thioester intermediate between enzyme and glutamate, and the concomitant release of tRNA(Glu). The thioester intermediate is finally reduced by direct hydride transfer from NADPH, to form the product GSA.</text>
</comment>
<gene>
    <name evidence="8" type="primary">hemA</name>
    <name evidence="13" type="ORF">EXU48_06180</name>
</gene>
<dbReference type="HAMAP" id="MF_00087">
    <property type="entry name" value="Glu_tRNA_reductase"/>
    <property type="match status" value="1"/>
</dbReference>
<name>A0ABY2EAF5_9MICO</name>
<dbReference type="PIRSF" id="PIRSF000445">
    <property type="entry name" value="4pyrrol_synth_GluRdtase"/>
    <property type="match status" value="1"/>
</dbReference>
<organism evidence="13 14">
    <name type="scientific">Occultella glacieicola</name>
    <dbReference type="NCBI Taxonomy" id="2518684"/>
    <lineage>
        <taxon>Bacteria</taxon>
        <taxon>Bacillati</taxon>
        <taxon>Actinomycetota</taxon>
        <taxon>Actinomycetes</taxon>
        <taxon>Micrococcales</taxon>
        <taxon>Ruaniaceae</taxon>
        <taxon>Occultella</taxon>
    </lineage>
</organism>
<reference evidence="13 14" key="1">
    <citation type="submission" date="2019-03" db="EMBL/GenBank/DDBJ databases">
        <title>Genomic features of bacteria from cold environments.</title>
        <authorList>
            <person name="Shen L."/>
        </authorList>
    </citation>
    <scope>NUCLEOTIDE SEQUENCE [LARGE SCALE GENOMIC DNA]</scope>
    <source>
        <strain evidence="14">T3246-1</strain>
    </source>
</reference>
<dbReference type="NCBIfam" id="TIGR01035">
    <property type="entry name" value="hemA"/>
    <property type="match status" value="1"/>
</dbReference>
<accession>A0ABY2EAF5</accession>
<keyword evidence="14" id="KW-1185">Reference proteome</keyword>
<feature type="binding site" evidence="8">
    <location>
        <begin position="44"/>
        <end position="47"/>
    </location>
    <ligand>
        <name>substrate</name>
    </ligand>
</feature>
<evidence type="ECO:0000256" key="4">
    <source>
        <dbReference type="ARBA" id="ARBA00022857"/>
    </source>
</evidence>
<evidence type="ECO:0000256" key="8">
    <source>
        <dbReference type="HAMAP-Rule" id="MF_00087"/>
    </source>
</evidence>
<dbReference type="PROSITE" id="PS00747">
    <property type="entry name" value="GLUTR"/>
    <property type="match status" value="1"/>
</dbReference>
<dbReference type="Pfam" id="PF01488">
    <property type="entry name" value="Shikimate_DH"/>
    <property type="match status" value="1"/>
</dbReference>
<evidence type="ECO:0000256" key="9">
    <source>
        <dbReference type="RuleBase" id="RU000584"/>
    </source>
</evidence>
<feature type="binding site" evidence="8">
    <location>
        <begin position="114"/>
        <end position="116"/>
    </location>
    <ligand>
        <name>substrate</name>
    </ligand>
</feature>
<keyword evidence="6 8" id="KW-0627">Porphyrin biosynthesis</keyword>
<dbReference type="PANTHER" id="PTHR43013:SF1">
    <property type="entry name" value="GLUTAMYL-TRNA REDUCTASE"/>
    <property type="match status" value="1"/>
</dbReference>
<dbReference type="InterPro" id="IPR015895">
    <property type="entry name" value="4pyrrol_synth_GluRdtase_N"/>
</dbReference>
<dbReference type="InterPro" id="IPR000343">
    <property type="entry name" value="4pyrrol_synth_GluRdtase"/>
</dbReference>
<dbReference type="Gene3D" id="3.40.50.720">
    <property type="entry name" value="NAD(P)-binding Rossmann-like Domain"/>
    <property type="match status" value="1"/>
</dbReference>
<dbReference type="EMBL" id="SMNA01000003">
    <property type="protein sequence ID" value="TDE95845.1"/>
    <property type="molecule type" value="Genomic_DNA"/>
</dbReference>
<evidence type="ECO:0000259" key="11">
    <source>
        <dbReference type="Pfam" id="PF01488"/>
    </source>
</evidence>
<dbReference type="Gene3D" id="3.30.460.30">
    <property type="entry name" value="Glutamyl-tRNA reductase, N-terminal domain"/>
    <property type="match status" value="1"/>
</dbReference>
<comment type="function">
    <text evidence="8">Catalyzes the NADPH-dependent reduction of glutamyl-tRNA(Glu) to glutamate 1-semialdehyde (GSA).</text>
</comment>
<dbReference type="Pfam" id="PF00745">
    <property type="entry name" value="GlutR_dimer"/>
    <property type="match status" value="1"/>
</dbReference>
<dbReference type="PANTHER" id="PTHR43013">
    <property type="entry name" value="GLUTAMYL-TRNA REDUCTASE"/>
    <property type="match status" value="1"/>
</dbReference>
<comment type="catalytic activity">
    <reaction evidence="7 8 9">
        <text>(S)-4-amino-5-oxopentanoate + tRNA(Glu) + NADP(+) = L-glutamyl-tRNA(Glu) + NADPH + H(+)</text>
        <dbReference type="Rhea" id="RHEA:12344"/>
        <dbReference type="Rhea" id="RHEA-COMP:9663"/>
        <dbReference type="Rhea" id="RHEA-COMP:9680"/>
        <dbReference type="ChEBI" id="CHEBI:15378"/>
        <dbReference type="ChEBI" id="CHEBI:57501"/>
        <dbReference type="ChEBI" id="CHEBI:57783"/>
        <dbReference type="ChEBI" id="CHEBI:58349"/>
        <dbReference type="ChEBI" id="CHEBI:78442"/>
        <dbReference type="ChEBI" id="CHEBI:78520"/>
        <dbReference type="EC" id="1.2.1.70"/>
    </reaction>
</comment>
<feature type="domain" description="Glutamyl-tRNA reductase N-terminal" evidence="12">
    <location>
        <begin position="5"/>
        <end position="156"/>
    </location>
</feature>
<evidence type="ECO:0000256" key="1">
    <source>
        <dbReference type="ARBA" id="ARBA00005059"/>
    </source>
</evidence>
<comment type="caution">
    <text evidence="13">The sequence shown here is derived from an EMBL/GenBank/DDBJ whole genome shotgun (WGS) entry which is preliminary data.</text>
</comment>
<feature type="active site" description="Nucleophile" evidence="8">
    <location>
        <position position="45"/>
    </location>
</feature>
<sequence length="424" mass="44493">MLVCVSASHRTASFAVLERLTAAHPDPAAHLADDGVQGAVLVTTCNRVEAYLDVAAQTEAQIDAAVSTAIERLATAAGIDPGELRARSRTMSSSRVAAHLFAVASGLDSVVVGEDEIAGQVRRALADARAAGATTTALERLFQMASTTSRGVKNTTGINAAGRSMVRLALDLTESRIPQWAGARVLIIGTGAYARTTLAALRERGVSTVDVASPSGREQQFASREGVRPVGAGEVPAALGRADLIITSTNQVALDAGRLAPARRGERPLLIIDLGLPGNVTKDVTGLPGVDLLDLETISLHAPVAELNASAQAHDLVAAATREYETRTAAETAAPAIVAYRGRIEELLEAELARARARGEHTEEVERALRHFAGVLVHSPTARVRDLATQGRLPEATDALAALYGLHVPPHDEKTLGMTYRRIG</sequence>
<feature type="domain" description="Tetrapyrrole biosynthesis glutamyl-tRNA reductase dimerisation" evidence="10">
    <location>
        <begin position="312"/>
        <end position="406"/>
    </location>
</feature>